<keyword evidence="3 6" id="KW-1133">Transmembrane helix</keyword>
<gene>
    <name evidence="8" type="ORF">N0V93_006242</name>
</gene>
<feature type="signal peptide" evidence="7">
    <location>
        <begin position="1"/>
        <end position="19"/>
    </location>
</feature>
<dbReference type="GO" id="GO:0071944">
    <property type="term" value="C:cell periphery"/>
    <property type="evidence" value="ECO:0007669"/>
    <property type="project" value="UniProtKB-ARBA"/>
</dbReference>
<feature type="compositionally biased region" description="Low complexity" evidence="5">
    <location>
        <begin position="296"/>
        <end position="307"/>
    </location>
</feature>
<feature type="compositionally biased region" description="Polar residues" evidence="5">
    <location>
        <begin position="272"/>
        <end position="281"/>
    </location>
</feature>
<evidence type="ECO:0000256" key="3">
    <source>
        <dbReference type="ARBA" id="ARBA00022989"/>
    </source>
</evidence>
<feature type="compositionally biased region" description="Pro residues" evidence="5">
    <location>
        <begin position="257"/>
        <end position="269"/>
    </location>
</feature>
<feature type="region of interest" description="Disordered" evidence="5">
    <location>
        <begin position="54"/>
        <end position="81"/>
    </location>
</feature>
<evidence type="ECO:0000256" key="7">
    <source>
        <dbReference type="SAM" id="SignalP"/>
    </source>
</evidence>
<feature type="region of interest" description="Disordered" evidence="5">
    <location>
        <begin position="245"/>
        <end position="407"/>
    </location>
</feature>
<dbReference type="InterPro" id="IPR051694">
    <property type="entry name" value="Immunoregulatory_rcpt-like"/>
</dbReference>
<evidence type="ECO:0000256" key="4">
    <source>
        <dbReference type="ARBA" id="ARBA00023136"/>
    </source>
</evidence>
<evidence type="ECO:0000256" key="2">
    <source>
        <dbReference type="ARBA" id="ARBA00022692"/>
    </source>
</evidence>
<evidence type="ECO:0000256" key="1">
    <source>
        <dbReference type="ARBA" id="ARBA00004167"/>
    </source>
</evidence>
<feature type="compositionally biased region" description="Basic and acidic residues" evidence="5">
    <location>
        <begin position="62"/>
        <end position="77"/>
    </location>
</feature>
<comment type="caution">
    <text evidence="8">The sequence shown here is derived from an EMBL/GenBank/DDBJ whole genome shotgun (WGS) entry which is preliminary data.</text>
</comment>
<keyword evidence="2 6" id="KW-0812">Transmembrane</keyword>
<feature type="compositionally biased region" description="Polar residues" evidence="5">
    <location>
        <begin position="369"/>
        <end position="390"/>
    </location>
</feature>
<dbReference type="GO" id="GO:0016020">
    <property type="term" value="C:membrane"/>
    <property type="evidence" value="ECO:0007669"/>
    <property type="project" value="UniProtKB-SubCell"/>
</dbReference>
<evidence type="ECO:0000256" key="5">
    <source>
        <dbReference type="SAM" id="MobiDB-lite"/>
    </source>
</evidence>
<feature type="region of interest" description="Disordered" evidence="5">
    <location>
        <begin position="174"/>
        <end position="203"/>
    </location>
</feature>
<organism evidence="8 9">
    <name type="scientific">Gnomoniopsis smithogilvyi</name>
    <dbReference type="NCBI Taxonomy" id="1191159"/>
    <lineage>
        <taxon>Eukaryota</taxon>
        <taxon>Fungi</taxon>
        <taxon>Dikarya</taxon>
        <taxon>Ascomycota</taxon>
        <taxon>Pezizomycotina</taxon>
        <taxon>Sordariomycetes</taxon>
        <taxon>Sordariomycetidae</taxon>
        <taxon>Diaporthales</taxon>
        <taxon>Gnomoniaceae</taxon>
        <taxon>Gnomoniopsis</taxon>
    </lineage>
</organism>
<keyword evidence="7" id="KW-0732">Signal</keyword>
<reference evidence="8" key="1">
    <citation type="submission" date="2022-10" db="EMBL/GenBank/DDBJ databases">
        <title>Tapping the CABI collections for fungal endophytes: first genome assemblies for Collariella, Neodidymelliopsis, Ascochyta clinopodiicola, Didymella pomorum, Didymosphaeria variabile, Neocosmospora piperis and Neocucurbitaria cava.</title>
        <authorList>
            <person name="Hill R."/>
        </authorList>
    </citation>
    <scope>NUCLEOTIDE SEQUENCE</scope>
    <source>
        <strain evidence="8">IMI 355082</strain>
    </source>
</reference>
<dbReference type="Proteomes" id="UP001140453">
    <property type="component" value="Unassembled WGS sequence"/>
</dbReference>
<feature type="chain" id="PRO_5040987208" evidence="7">
    <location>
        <begin position="20"/>
        <end position="407"/>
    </location>
</feature>
<evidence type="ECO:0000313" key="8">
    <source>
        <dbReference type="EMBL" id="KAJ4388782.1"/>
    </source>
</evidence>
<dbReference type="EMBL" id="JAPEVB010000004">
    <property type="protein sequence ID" value="KAJ4388782.1"/>
    <property type="molecule type" value="Genomic_DNA"/>
</dbReference>
<dbReference type="PANTHER" id="PTHR15549">
    <property type="entry name" value="PAIRED IMMUNOGLOBULIN-LIKE TYPE 2 RECEPTOR"/>
    <property type="match status" value="1"/>
</dbReference>
<evidence type="ECO:0000256" key="6">
    <source>
        <dbReference type="SAM" id="Phobius"/>
    </source>
</evidence>
<keyword evidence="4 6" id="KW-0472">Membrane</keyword>
<sequence>MRPFFQLAAIGCSLPLIEAGSFKWNGNQARDVGEYIPAHETGIGRNIQTLAMGPAPTSPAQLRKERSGSFAQRRDTDDPPGSVCGYLEGSSAYPYACAVTDSCLFTTISGTWLTTVLSTYSDYPYCLTMTYDDLVGYTIMNCAATSQSSFELIDYNPVTATSSSQNSAVSSIVTSADNDDNTSTSNPSSTPSSPSATASPTSTSAAKASLPIGAIAGGAVGGIAVIAILILGLVFICRRTSKNRNYNDAQNGGMQPGQPPINGGPPPGGYPTQSAMEQQWQSPPPAFQPGFGMVDNNSNNSANNRASIQKHPYDLKSTSSAYDPSLSLPGSPPPPNQGPSPGYEPSTVTPPLAQGQGLGASPTEPVFQASGTGPNYGIQQHQPQQYNTGTYHEMPSMRGDGELRELA</sequence>
<name>A0A9W8YMV8_9PEZI</name>
<keyword evidence="9" id="KW-1185">Reference proteome</keyword>
<accession>A0A9W8YMV8</accession>
<proteinExistence type="predicted"/>
<evidence type="ECO:0000313" key="9">
    <source>
        <dbReference type="Proteomes" id="UP001140453"/>
    </source>
</evidence>
<dbReference type="AlphaFoldDB" id="A0A9W8YMV8"/>
<protein>
    <submittedName>
        <fullName evidence="8">Uncharacterized protein</fullName>
    </submittedName>
</protein>
<comment type="subcellular location">
    <subcellularLocation>
        <location evidence="1">Membrane</location>
        <topology evidence="1">Single-pass membrane protein</topology>
    </subcellularLocation>
</comment>
<feature type="transmembrane region" description="Helical" evidence="6">
    <location>
        <begin position="212"/>
        <end position="236"/>
    </location>
</feature>
<dbReference type="OrthoDB" id="4849731at2759"/>